<evidence type="ECO:0000256" key="1">
    <source>
        <dbReference type="ARBA" id="ARBA00006484"/>
    </source>
</evidence>
<accession>A0A3Q8X615</accession>
<dbReference type="EC" id="1.1.1.47" evidence="3"/>
<dbReference type="InterPro" id="IPR036291">
    <property type="entry name" value="NAD(P)-bd_dom_sf"/>
</dbReference>
<dbReference type="PRINTS" id="PR00080">
    <property type="entry name" value="SDRFAMILY"/>
</dbReference>
<sequence>MRLLEGRIAVVTGGGNGIGAAIAIALAGEGAAIVIADIHMEGAHQVEERIRQAGGKCLAVHADVVKKADIERVFADTVREFGTVDILINNVGGTIRKAMVEFSEDEWDQIIDINLKSTFLCSQAAGKIMLKQKRGAIVNISSIHGLGGIPKRSPYATAKAAINSFTSTIGCEWAADGVRMNAIVPGYILTEGLAQTFRAGLLNQEDMVRRTPQGKLGTPEDIAEAALFLVSDKAKYITGTTLYVDGGYSAYHGPELQTSIKHQL</sequence>
<dbReference type="EMBL" id="CP034437">
    <property type="protein sequence ID" value="AZN41344.1"/>
    <property type="molecule type" value="Genomic_DNA"/>
</dbReference>
<dbReference type="CDD" id="cd05233">
    <property type="entry name" value="SDR_c"/>
    <property type="match status" value="1"/>
</dbReference>
<keyword evidence="4" id="KW-1185">Reference proteome</keyword>
<evidence type="ECO:0000313" key="3">
    <source>
        <dbReference type="EMBL" id="AZN41344.1"/>
    </source>
</evidence>
<dbReference type="Pfam" id="PF13561">
    <property type="entry name" value="adh_short_C2"/>
    <property type="match status" value="1"/>
</dbReference>
<dbReference type="NCBIfam" id="NF005559">
    <property type="entry name" value="PRK07231.1"/>
    <property type="match status" value="1"/>
</dbReference>
<dbReference type="FunFam" id="3.40.50.720:FF:000084">
    <property type="entry name" value="Short-chain dehydrogenase reductase"/>
    <property type="match status" value="1"/>
</dbReference>
<dbReference type="KEGG" id="palb:EJC50_17950"/>
<dbReference type="GO" id="GO:0008206">
    <property type="term" value="P:bile acid metabolic process"/>
    <property type="evidence" value="ECO:0007669"/>
    <property type="project" value="UniProtKB-ARBA"/>
</dbReference>
<dbReference type="SUPFAM" id="SSF51735">
    <property type="entry name" value="NAD(P)-binding Rossmann-fold domains"/>
    <property type="match status" value="1"/>
</dbReference>
<dbReference type="AlphaFoldDB" id="A0A3Q8X615"/>
<protein>
    <submittedName>
        <fullName evidence="3">Glucose 1-dehydrogenase</fullName>
        <ecNumber evidence="3">1.1.1.47</ecNumber>
    </submittedName>
</protein>
<organism evidence="3 4">
    <name type="scientific">Paenibacillus albus</name>
    <dbReference type="NCBI Taxonomy" id="2495582"/>
    <lineage>
        <taxon>Bacteria</taxon>
        <taxon>Bacillati</taxon>
        <taxon>Bacillota</taxon>
        <taxon>Bacilli</taxon>
        <taxon>Bacillales</taxon>
        <taxon>Paenibacillaceae</taxon>
        <taxon>Paenibacillus</taxon>
    </lineage>
</organism>
<dbReference type="Gene3D" id="3.40.50.720">
    <property type="entry name" value="NAD(P)-binding Rossmann-like Domain"/>
    <property type="match status" value="1"/>
</dbReference>
<dbReference type="NCBIfam" id="NF009466">
    <property type="entry name" value="PRK12826.1-2"/>
    <property type="match status" value="1"/>
</dbReference>
<dbReference type="GO" id="GO:0047936">
    <property type="term" value="F:glucose 1-dehydrogenase [NAD(P)+] activity"/>
    <property type="evidence" value="ECO:0007669"/>
    <property type="project" value="UniProtKB-EC"/>
</dbReference>
<dbReference type="RefSeq" id="WP_126017051.1">
    <property type="nucleotide sequence ID" value="NZ_CP034437.1"/>
</dbReference>
<dbReference type="InterPro" id="IPR002347">
    <property type="entry name" value="SDR_fam"/>
</dbReference>
<dbReference type="InterPro" id="IPR050259">
    <property type="entry name" value="SDR"/>
</dbReference>
<proteinExistence type="inferred from homology"/>
<dbReference type="PANTHER" id="PTHR42879:SF2">
    <property type="entry name" value="3-OXOACYL-[ACYL-CARRIER-PROTEIN] REDUCTASE FABG"/>
    <property type="match status" value="1"/>
</dbReference>
<keyword evidence="2 3" id="KW-0560">Oxidoreductase</keyword>
<reference evidence="4" key="1">
    <citation type="submission" date="2018-12" db="EMBL/GenBank/DDBJ databases">
        <title>Genome sequence of Peanibacillus sp.</title>
        <authorList>
            <person name="Subramani G."/>
            <person name="Srinivasan S."/>
            <person name="Kim M.K."/>
        </authorList>
    </citation>
    <scope>NUCLEOTIDE SEQUENCE [LARGE SCALE GENOMIC DNA]</scope>
    <source>
        <strain evidence="4">18JY67-1</strain>
    </source>
</reference>
<evidence type="ECO:0000256" key="2">
    <source>
        <dbReference type="ARBA" id="ARBA00023002"/>
    </source>
</evidence>
<dbReference type="InterPro" id="IPR020904">
    <property type="entry name" value="Sc_DH/Rdtase_CS"/>
</dbReference>
<name>A0A3Q8X615_9BACL</name>
<dbReference type="PRINTS" id="PR00081">
    <property type="entry name" value="GDHRDH"/>
</dbReference>
<gene>
    <name evidence="3" type="ORF">EJC50_17950</name>
</gene>
<dbReference type="PROSITE" id="PS00061">
    <property type="entry name" value="ADH_SHORT"/>
    <property type="match status" value="1"/>
</dbReference>
<comment type="similarity">
    <text evidence="1">Belongs to the short-chain dehydrogenases/reductases (SDR) family.</text>
</comment>
<dbReference type="OrthoDB" id="9803333at2"/>
<evidence type="ECO:0000313" key="4">
    <source>
        <dbReference type="Proteomes" id="UP000272528"/>
    </source>
</evidence>
<dbReference type="PANTHER" id="PTHR42879">
    <property type="entry name" value="3-OXOACYL-(ACYL-CARRIER-PROTEIN) REDUCTASE"/>
    <property type="match status" value="1"/>
</dbReference>
<dbReference type="Proteomes" id="UP000272528">
    <property type="component" value="Chromosome"/>
</dbReference>